<dbReference type="GO" id="GO:0008270">
    <property type="term" value="F:zinc ion binding"/>
    <property type="evidence" value="ECO:0007669"/>
    <property type="project" value="UniProtKB-KW"/>
</dbReference>
<dbReference type="SUPFAM" id="SSF57667">
    <property type="entry name" value="beta-beta-alpha zinc fingers"/>
    <property type="match status" value="6"/>
</dbReference>
<dbReference type="PROSITE" id="PS00028">
    <property type="entry name" value="ZINC_FINGER_C2H2_1"/>
    <property type="match status" value="14"/>
</dbReference>
<evidence type="ECO:0000256" key="6">
    <source>
        <dbReference type="SAM" id="MobiDB-lite"/>
    </source>
</evidence>
<dbReference type="InterPro" id="IPR013087">
    <property type="entry name" value="Znf_C2H2_type"/>
</dbReference>
<dbReference type="PANTHER" id="PTHR24379:SF121">
    <property type="entry name" value="C2H2-TYPE DOMAIN-CONTAINING PROTEIN"/>
    <property type="match status" value="1"/>
</dbReference>
<dbReference type="Pfam" id="PF00096">
    <property type="entry name" value="zf-C2H2"/>
    <property type="match status" value="1"/>
</dbReference>
<feature type="domain" description="C2H2-type" evidence="7">
    <location>
        <begin position="580"/>
        <end position="607"/>
    </location>
</feature>
<feature type="domain" description="C2H2-type" evidence="7">
    <location>
        <begin position="1227"/>
        <end position="1255"/>
    </location>
</feature>
<feature type="compositionally biased region" description="Low complexity" evidence="6">
    <location>
        <begin position="181"/>
        <end position="198"/>
    </location>
</feature>
<feature type="domain" description="C2H2-type" evidence="7">
    <location>
        <begin position="1324"/>
        <end position="1351"/>
    </location>
</feature>
<feature type="domain" description="C2H2-type" evidence="7">
    <location>
        <begin position="1091"/>
        <end position="1119"/>
    </location>
</feature>
<feature type="domain" description="C2H2-type" evidence="7">
    <location>
        <begin position="907"/>
        <end position="935"/>
    </location>
</feature>
<dbReference type="PROSITE" id="PS50157">
    <property type="entry name" value="ZINC_FINGER_C2H2_2"/>
    <property type="match status" value="12"/>
</dbReference>
<feature type="domain" description="C2H2-type" evidence="7">
    <location>
        <begin position="1143"/>
        <end position="1171"/>
    </location>
</feature>
<name>A0A6A7FWN4_9CRUS</name>
<keyword evidence="1" id="KW-0479">Metal-binding</keyword>
<keyword evidence="4" id="KW-0862">Zinc</keyword>
<sequence length="1564" mass="175605">MYSHNANDASVLWNLYNTSLDVRISNRSNGSSNVYMFNGNTMMDLDYCHVCEIDAVESDMFENHPREAIADRLTLHTKRPLIDLLRERLKYVITPDKMICQGCLDLLNKVDLMQLQANSNAEVHVILGSGASKREMGIRRRRGHMHGSISRTVTNRRSAAASMARGRPRGRPPSKRRAECARAGPSAARAAASGNNSSENVALSESEVIDAAPSSDTFANVSSNSTEDVFCSESDVVVIDADAPIDVNKMSGCVRSSDKNILVINASPIDSDSDCHGSKRLRDVHEDSNRKKAKLFDDSGGEENYFQSSSSSNSILKPSGDSILHSSNDSIFHCSSISILQSTIEDESGSRIELECESQPYISITDHSHRTIQINCSDDQLDDSEPFVTIKSEIIDIPLSSDLPSICTSINAQINVPSPDHSSLINNSVPSVTTSVEVIKTEISDEPLLENNGNISTVTEKIITMDAVHFINADSISQSAAAGEVASKEEVEKSACFLKESFITVNGEGEVCFKAAPVSGDHKCPCCPRSFVSAKGLHKHHVAMHVKTKQVACQMCQHVASSDRTIETHMREVHDKTVTVFCPLCDKDFILQTSLDQHIKYHHKMKNSSSKLYNLSGSAKKESCICPVCDAVLPDRKALSIHNSTKHEGQKYRCKFCSYQTFSCVSLKRHDAAIHKKNNYIIRSCLLCEETFNSLLLLEDHCLTVHSMLKKHRCSACGEYFATLDMLTAHKKTHKAYNCSFCDLGFQKQDNLKAHMVTVHNHDEPGLIIETVRSIAGPPDNKTFLSMPSLIDCTPASETNTADATVHSPSKTIVTSEPSNLQHFILAATSDESSPNETPSTKEIVIGNGCLSSKSIQNYDQALAEEFLKKCRHFSSTEKMECVFCNKKVSVGHLRAHFRTHAGDACFRCNYCEHADYQSTNLRKHIRNRHPQEYQNHHLNLNRKKKQFKCEFCEVVKNDIDTLEEHLWGHMTEKKFTCTICNRKFGMEQTHKEHRKTHYFDDRQTCHHCLRKFSSIGYFEEHVEKCVNNWKCSVCSMLCQNESTYRKHIKFAHPTETTNKFICLDEGCGKVFYEKHRYNDHVVTHNSERTFHCRQCPKKFKRARPLNEHIATKHQNLQCQDCNTTCLTLDHLLAHRKKSHLLHKCSICAFIFYNDEALKNHISSVHPADDSFKILSLDDGNDIFVSEADMKRNCANEVCSVYQCYQSFIDQKDATKHMVECHPDIRYMCALCQNEHYTESHLEEHMAAVHTSPSTCNQCHMKFYSKDYLIRHTELHSNDQQYMCYMCDFYTPNKHWIISHIKYTHTEKIKKSEIKDSLIKQRIYTCTACGDKFCTDDEANAHIAEHASSDIDAAADCTMQFIKLSDCEVGDEPLKMPSNCPCCGADWPNVQAIQNHFVESEQCATALQLDESSTNNEAEDEQPMQYHLVVGDEEQQDNIVLSVHGDNPVLVPLTGESGRNGLVLRMDGSDENQQIYMYERHGGTEIVVGSKDGVRVMQEADIIETNNAVHAVEHSLAIANGTQSLEMLLGGAIPDKMDAAEIVISDQLAALLNNAGQIILTENQ</sequence>
<organism evidence="8">
    <name type="scientific">Hirondellea gigas</name>
    <dbReference type="NCBI Taxonomy" id="1518452"/>
    <lineage>
        <taxon>Eukaryota</taxon>
        <taxon>Metazoa</taxon>
        <taxon>Ecdysozoa</taxon>
        <taxon>Arthropoda</taxon>
        <taxon>Crustacea</taxon>
        <taxon>Multicrustacea</taxon>
        <taxon>Malacostraca</taxon>
        <taxon>Eumalacostraca</taxon>
        <taxon>Peracarida</taxon>
        <taxon>Amphipoda</taxon>
        <taxon>Amphilochidea</taxon>
        <taxon>Lysianassida</taxon>
        <taxon>Lysianassidira</taxon>
        <taxon>Lysianassoidea</taxon>
        <taxon>Lysianassidae</taxon>
        <taxon>Hirondellea</taxon>
    </lineage>
</organism>
<proteinExistence type="evidence at transcript level"/>
<protein>
    <submittedName>
        <fullName evidence="8">Zinc finger protein 729-like</fullName>
    </submittedName>
</protein>
<evidence type="ECO:0000256" key="1">
    <source>
        <dbReference type="ARBA" id="ARBA00022723"/>
    </source>
</evidence>
<feature type="domain" description="C2H2-type" evidence="7">
    <location>
        <begin position="737"/>
        <end position="765"/>
    </location>
</feature>
<evidence type="ECO:0000256" key="3">
    <source>
        <dbReference type="ARBA" id="ARBA00022771"/>
    </source>
</evidence>
<feature type="domain" description="C2H2-type" evidence="7">
    <location>
        <begin position="976"/>
        <end position="1003"/>
    </location>
</feature>
<feature type="region of interest" description="Disordered" evidence="6">
    <location>
        <begin position="143"/>
        <end position="203"/>
    </location>
</feature>
<evidence type="ECO:0000256" key="4">
    <source>
        <dbReference type="ARBA" id="ARBA00022833"/>
    </source>
</evidence>
<feature type="domain" description="C2H2-type" evidence="7">
    <location>
        <begin position="1254"/>
        <end position="1281"/>
    </location>
</feature>
<reference evidence="8" key="1">
    <citation type="submission" date="2017-11" db="EMBL/GenBank/DDBJ databases">
        <title>The sensing device of the deep-sea amphipod.</title>
        <authorList>
            <person name="Kobayashi H."/>
            <person name="Nagahama T."/>
            <person name="Arai W."/>
            <person name="Sasagawa Y."/>
            <person name="Umeda M."/>
            <person name="Hayashi T."/>
            <person name="Nikaido I."/>
            <person name="Watanabe H."/>
            <person name="Oguri K."/>
            <person name="Kitazato H."/>
            <person name="Fujioka K."/>
            <person name="Kido Y."/>
            <person name="Takami H."/>
        </authorList>
    </citation>
    <scope>NUCLEOTIDE SEQUENCE</scope>
    <source>
        <tissue evidence="8">Whole body</tissue>
    </source>
</reference>
<accession>A0A6A7FWN4</accession>
<dbReference type="PANTHER" id="PTHR24379">
    <property type="entry name" value="KRAB AND ZINC FINGER DOMAIN-CONTAINING"/>
    <property type="match status" value="1"/>
</dbReference>
<dbReference type="Gene3D" id="3.30.160.60">
    <property type="entry name" value="Classic Zinc Finger"/>
    <property type="match status" value="9"/>
</dbReference>
<keyword evidence="2" id="KW-0677">Repeat</keyword>
<dbReference type="SMART" id="SM00355">
    <property type="entry name" value="ZnF_C2H2"/>
    <property type="match status" value="23"/>
</dbReference>
<evidence type="ECO:0000256" key="5">
    <source>
        <dbReference type="PROSITE-ProRule" id="PRU00042"/>
    </source>
</evidence>
<feature type="domain" description="C2H2-type" evidence="7">
    <location>
        <begin position="712"/>
        <end position="734"/>
    </location>
</feature>
<evidence type="ECO:0000313" key="8">
    <source>
        <dbReference type="EMBL" id="LAC22435.1"/>
    </source>
</evidence>
<keyword evidence="3 5" id="KW-0863">Zinc-finger</keyword>
<dbReference type="InterPro" id="IPR036236">
    <property type="entry name" value="Znf_C2H2_sf"/>
</dbReference>
<feature type="compositionally biased region" description="Low complexity" evidence="6">
    <location>
        <begin position="146"/>
        <end position="165"/>
    </location>
</feature>
<feature type="compositionally biased region" description="Basic residues" evidence="6">
    <location>
        <begin position="166"/>
        <end position="175"/>
    </location>
</feature>
<feature type="domain" description="C2H2-type" evidence="7">
    <location>
        <begin position="1061"/>
        <end position="1090"/>
    </location>
</feature>
<feature type="domain" description="C2H2-type" evidence="7">
    <location>
        <begin position="522"/>
        <end position="550"/>
    </location>
</feature>
<evidence type="ECO:0000256" key="2">
    <source>
        <dbReference type="ARBA" id="ARBA00022737"/>
    </source>
</evidence>
<evidence type="ECO:0000259" key="7">
    <source>
        <dbReference type="PROSITE" id="PS50157"/>
    </source>
</evidence>
<dbReference type="EMBL" id="IACT01003186">
    <property type="protein sequence ID" value="LAC22435.1"/>
    <property type="molecule type" value="mRNA"/>
</dbReference>